<keyword evidence="3" id="KW-1185">Reference proteome</keyword>
<proteinExistence type="predicted"/>
<gene>
    <name evidence="2" type="ORF">NDU88_010644</name>
</gene>
<evidence type="ECO:0000313" key="3">
    <source>
        <dbReference type="Proteomes" id="UP001066276"/>
    </source>
</evidence>
<dbReference type="EMBL" id="JANPWB010000010">
    <property type="protein sequence ID" value="KAJ1144344.1"/>
    <property type="molecule type" value="Genomic_DNA"/>
</dbReference>
<organism evidence="2 3">
    <name type="scientific">Pleurodeles waltl</name>
    <name type="common">Iberian ribbed newt</name>
    <dbReference type="NCBI Taxonomy" id="8319"/>
    <lineage>
        <taxon>Eukaryota</taxon>
        <taxon>Metazoa</taxon>
        <taxon>Chordata</taxon>
        <taxon>Craniata</taxon>
        <taxon>Vertebrata</taxon>
        <taxon>Euteleostomi</taxon>
        <taxon>Amphibia</taxon>
        <taxon>Batrachia</taxon>
        <taxon>Caudata</taxon>
        <taxon>Salamandroidea</taxon>
        <taxon>Salamandridae</taxon>
        <taxon>Pleurodelinae</taxon>
        <taxon>Pleurodeles</taxon>
    </lineage>
</organism>
<dbReference type="AlphaFoldDB" id="A0AAV7QV02"/>
<comment type="caution">
    <text evidence="2">The sequence shown here is derived from an EMBL/GenBank/DDBJ whole genome shotgun (WGS) entry which is preliminary data.</text>
</comment>
<protein>
    <submittedName>
        <fullName evidence="2">Uncharacterized protein</fullName>
    </submittedName>
</protein>
<evidence type="ECO:0000313" key="2">
    <source>
        <dbReference type="EMBL" id="KAJ1144344.1"/>
    </source>
</evidence>
<sequence>MSRIPIRYKVEVSQRTEQETLSLARLLIAKEPASISKQFMCSFDSSRDHEPPVETGPYRAPQPSRLASDSNARSGADVKIVLPFQASKWLTTIEVLSESLGLELWNLYRLAPFGDDEFSVSAMCGSEVDLER</sequence>
<feature type="region of interest" description="Disordered" evidence="1">
    <location>
        <begin position="43"/>
        <end position="71"/>
    </location>
</feature>
<accession>A0AAV7QV02</accession>
<name>A0AAV7QV02_PLEWA</name>
<evidence type="ECO:0000256" key="1">
    <source>
        <dbReference type="SAM" id="MobiDB-lite"/>
    </source>
</evidence>
<reference evidence="2" key="1">
    <citation type="journal article" date="2022" name="bioRxiv">
        <title>Sequencing and chromosome-scale assembly of the giantPleurodeles waltlgenome.</title>
        <authorList>
            <person name="Brown T."/>
            <person name="Elewa A."/>
            <person name="Iarovenko S."/>
            <person name="Subramanian E."/>
            <person name="Araus A.J."/>
            <person name="Petzold A."/>
            <person name="Susuki M."/>
            <person name="Suzuki K.-i.T."/>
            <person name="Hayashi T."/>
            <person name="Toyoda A."/>
            <person name="Oliveira C."/>
            <person name="Osipova E."/>
            <person name="Leigh N.D."/>
            <person name="Simon A."/>
            <person name="Yun M.H."/>
        </authorList>
    </citation>
    <scope>NUCLEOTIDE SEQUENCE</scope>
    <source>
        <strain evidence="2">20211129_DDA</strain>
        <tissue evidence="2">Liver</tissue>
    </source>
</reference>
<dbReference type="Proteomes" id="UP001066276">
    <property type="component" value="Chromosome 6"/>
</dbReference>